<feature type="transmembrane region" description="Helical" evidence="1">
    <location>
        <begin position="105"/>
        <end position="124"/>
    </location>
</feature>
<dbReference type="Proteomes" id="UP001156672">
    <property type="component" value="Unassembled WGS sequence"/>
</dbReference>
<evidence type="ECO:0000313" key="4">
    <source>
        <dbReference type="Proteomes" id="UP001156672"/>
    </source>
</evidence>
<dbReference type="RefSeq" id="WP_231865356.1">
    <property type="nucleotide sequence ID" value="NZ_BEWL01000005.1"/>
</dbReference>
<evidence type="ECO:0000259" key="2">
    <source>
        <dbReference type="Pfam" id="PF02517"/>
    </source>
</evidence>
<dbReference type="InterPro" id="IPR003675">
    <property type="entry name" value="Rce1/LyrA-like_dom"/>
</dbReference>
<keyword evidence="1" id="KW-0812">Transmembrane</keyword>
<dbReference type="EMBL" id="BSNW01000049">
    <property type="protein sequence ID" value="GLQ70201.1"/>
    <property type="molecule type" value="Genomic_DNA"/>
</dbReference>
<feature type="domain" description="CAAX prenyl protease 2/Lysostaphin resistance protein A-like" evidence="2">
    <location>
        <begin position="151"/>
        <end position="239"/>
    </location>
</feature>
<feature type="transmembrane region" description="Helical" evidence="1">
    <location>
        <begin position="12"/>
        <end position="30"/>
    </location>
</feature>
<organism evidence="3 4">
    <name type="scientific">Gluconobacter albidus</name>
    <dbReference type="NCBI Taxonomy" id="318683"/>
    <lineage>
        <taxon>Bacteria</taxon>
        <taxon>Pseudomonadati</taxon>
        <taxon>Pseudomonadota</taxon>
        <taxon>Alphaproteobacteria</taxon>
        <taxon>Acetobacterales</taxon>
        <taxon>Acetobacteraceae</taxon>
        <taxon>Gluconobacter</taxon>
    </lineage>
</organism>
<comment type="caution">
    <text evidence="3">The sequence shown here is derived from an EMBL/GenBank/DDBJ whole genome shotgun (WGS) entry which is preliminary data.</text>
</comment>
<keyword evidence="4" id="KW-1185">Reference proteome</keyword>
<evidence type="ECO:0000313" key="3">
    <source>
        <dbReference type="EMBL" id="GLQ70201.1"/>
    </source>
</evidence>
<dbReference type="Pfam" id="PF02517">
    <property type="entry name" value="Rce1-like"/>
    <property type="match status" value="1"/>
</dbReference>
<protein>
    <recommendedName>
        <fullName evidence="2">CAAX prenyl protease 2/Lysostaphin resistance protein A-like domain-containing protein</fullName>
    </recommendedName>
</protein>
<feature type="transmembrane region" description="Helical" evidence="1">
    <location>
        <begin position="205"/>
        <end position="221"/>
    </location>
</feature>
<name>A0ABQ5X5Y4_9PROT</name>
<feature type="transmembrane region" description="Helical" evidence="1">
    <location>
        <begin position="145"/>
        <end position="162"/>
    </location>
</feature>
<keyword evidence="1" id="KW-0472">Membrane</keyword>
<evidence type="ECO:0000256" key="1">
    <source>
        <dbReference type="SAM" id="Phobius"/>
    </source>
</evidence>
<reference evidence="4" key="1">
    <citation type="journal article" date="2019" name="Int. J. Syst. Evol. Microbiol.">
        <title>The Global Catalogue of Microorganisms (GCM) 10K type strain sequencing project: providing services to taxonomists for standard genome sequencing and annotation.</title>
        <authorList>
            <consortium name="The Broad Institute Genomics Platform"/>
            <consortium name="The Broad Institute Genome Sequencing Center for Infectious Disease"/>
            <person name="Wu L."/>
            <person name="Ma J."/>
        </authorList>
    </citation>
    <scope>NUCLEOTIDE SEQUENCE [LARGE SCALE GENOMIC DNA]</scope>
    <source>
        <strain evidence="4">NBRC 3250</strain>
    </source>
</reference>
<proteinExistence type="predicted"/>
<feature type="transmembrane region" description="Helical" evidence="1">
    <location>
        <begin position="51"/>
        <end position="74"/>
    </location>
</feature>
<keyword evidence="1" id="KW-1133">Transmembrane helix</keyword>
<feature type="transmembrane region" description="Helical" evidence="1">
    <location>
        <begin position="174"/>
        <end position="193"/>
    </location>
</feature>
<sequence length="265" mass="29134">MTILHDIPTARILAILWLAFLLAACVHHSRRGMQDWKIFRTAPHTQERRRFYLKWLLQSVLFFDLGGLVTLWILPESVKPTSLIQLRLSAPATPVSTTPPEISPAFFAGFTCGLLILAGMFILLRKLKRPALLNPLGDFSALIPRTLPEAGLAFLLCLNAGLGEELFFRLALPLLAGQLTGSLIAGAALSTLLFGGMHWYQGRKGVLITTVIGLIFMLRALHGPPLIWLMGFHALMDVMALFVRPALTGHFSRNTVTPPAGQPLS</sequence>
<accession>A0ABQ5X5Y4</accession>
<gene>
    <name evidence="3" type="ORF">GCM10007866_26540</name>
</gene>